<dbReference type="InterPro" id="IPR056884">
    <property type="entry name" value="NPHP3-like_N"/>
</dbReference>
<gene>
    <name evidence="5" type="ORF">PILCRDRAFT_2026</name>
</gene>
<dbReference type="InterPro" id="IPR019775">
    <property type="entry name" value="WD40_repeat_CS"/>
</dbReference>
<dbReference type="Gene3D" id="3.40.50.300">
    <property type="entry name" value="P-loop containing nucleotide triphosphate hydrolases"/>
    <property type="match status" value="1"/>
</dbReference>
<dbReference type="AlphaFoldDB" id="A0A0C3GGF2"/>
<feature type="repeat" description="WD" evidence="3">
    <location>
        <begin position="615"/>
        <end position="656"/>
    </location>
</feature>
<dbReference type="STRING" id="765440.A0A0C3GGF2"/>
<evidence type="ECO:0000313" key="5">
    <source>
        <dbReference type="EMBL" id="KIM89716.1"/>
    </source>
</evidence>
<evidence type="ECO:0000259" key="4">
    <source>
        <dbReference type="Pfam" id="PF24883"/>
    </source>
</evidence>
<dbReference type="CDD" id="cd00200">
    <property type="entry name" value="WD40"/>
    <property type="match status" value="1"/>
</dbReference>
<keyword evidence="2" id="KW-0677">Repeat</keyword>
<dbReference type="InterPro" id="IPR027417">
    <property type="entry name" value="P-loop_NTPase"/>
</dbReference>
<dbReference type="InterPro" id="IPR020472">
    <property type="entry name" value="WD40_PAC1"/>
</dbReference>
<dbReference type="PANTHER" id="PTHR22847">
    <property type="entry name" value="WD40 REPEAT PROTEIN"/>
    <property type="match status" value="1"/>
</dbReference>
<name>A0A0C3GGF2_PILCF</name>
<protein>
    <recommendedName>
        <fullName evidence="4">Nephrocystin 3-like N-terminal domain-containing protein</fullName>
    </recommendedName>
</protein>
<dbReference type="InParanoid" id="A0A0C3GGF2"/>
<dbReference type="Pfam" id="PF24883">
    <property type="entry name" value="NPHP3_N"/>
    <property type="match status" value="1"/>
</dbReference>
<dbReference type="Pfam" id="PF00400">
    <property type="entry name" value="WD40"/>
    <property type="match status" value="8"/>
</dbReference>
<evidence type="ECO:0000256" key="2">
    <source>
        <dbReference type="ARBA" id="ARBA00022737"/>
    </source>
</evidence>
<evidence type="ECO:0000256" key="3">
    <source>
        <dbReference type="PROSITE-ProRule" id="PRU00221"/>
    </source>
</evidence>
<reference evidence="5 6" key="1">
    <citation type="submission" date="2014-04" db="EMBL/GenBank/DDBJ databases">
        <authorList>
            <consortium name="DOE Joint Genome Institute"/>
            <person name="Kuo A."/>
            <person name="Tarkka M."/>
            <person name="Buscot F."/>
            <person name="Kohler A."/>
            <person name="Nagy L.G."/>
            <person name="Floudas D."/>
            <person name="Copeland A."/>
            <person name="Barry K.W."/>
            <person name="Cichocki N."/>
            <person name="Veneault-Fourrey C."/>
            <person name="LaButti K."/>
            <person name="Lindquist E.A."/>
            <person name="Lipzen A."/>
            <person name="Lundell T."/>
            <person name="Morin E."/>
            <person name="Murat C."/>
            <person name="Sun H."/>
            <person name="Tunlid A."/>
            <person name="Henrissat B."/>
            <person name="Grigoriev I.V."/>
            <person name="Hibbett D.S."/>
            <person name="Martin F."/>
            <person name="Nordberg H.P."/>
            <person name="Cantor M.N."/>
            <person name="Hua S.X."/>
        </authorList>
    </citation>
    <scope>NUCLEOTIDE SEQUENCE [LARGE SCALE GENOMIC DNA]</scope>
    <source>
        <strain evidence="5 6">F 1598</strain>
    </source>
</reference>
<dbReference type="SUPFAM" id="SSF52540">
    <property type="entry name" value="P-loop containing nucleoside triphosphate hydrolases"/>
    <property type="match status" value="1"/>
</dbReference>
<dbReference type="PROSITE" id="PS00678">
    <property type="entry name" value="WD_REPEATS_1"/>
    <property type="match status" value="2"/>
</dbReference>
<dbReference type="GO" id="GO:0005634">
    <property type="term" value="C:nucleus"/>
    <property type="evidence" value="ECO:0007669"/>
    <property type="project" value="TreeGrafter"/>
</dbReference>
<dbReference type="PROSITE" id="PS50294">
    <property type="entry name" value="WD_REPEATS_REGION"/>
    <property type="match status" value="6"/>
</dbReference>
<dbReference type="GO" id="GO:1990234">
    <property type="term" value="C:transferase complex"/>
    <property type="evidence" value="ECO:0007669"/>
    <property type="project" value="UniProtKB-ARBA"/>
</dbReference>
<dbReference type="InterPro" id="IPR011047">
    <property type="entry name" value="Quinoprotein_ADH-like_sf"/>
</dbReference>
<dbReference type="HOGENOM" id="CLU_000288_6_3_1"/>
<dbReference type="PRINTS" id="PR00320">
    <property type="entry name" value="GPROTEINBRPT"/>
</dbReference>
<sequence>MDASNRRACSPNTRMELLRDIEDWTVDPYGDLKVLWLHGVAGSGKSTISTTVANYSRQSGYLGAFLFFDRDVAERTNPSTVIRTLAHQLGLFHPGLGAAICAAIKSTPTIPSSPIDFQFQRLIVDPLLSVLMLTTNPPILVILDGLDKCGTAKDRCDLLTVLKYGSRNLPSGIKILVTSQDDFEICRAFDHEHQILAKELDITSRVNASDILTYVCHSLALICTANQYLGLVSDWLGECRTLFLTQCACGLFVWASTACAFIEEGHDPEEWLNIVLQAEEASESESALDTLYLAALQSAGRWEDRSFRSDFFSIFGAIIAAKSPFTHSAIDWLLCPCRPSLHIISRFGCVLCWTSNDSLDITIPEDVTYAGASWIHHVCSTTEDTGPVVMRMDVFLHRHLLHWLEVMSLLKISREAGSLLNSLHEWIQHYVPSQHGLLAFIDDAQIFTQTFINSIEDHPILIYLTALLFTPVTSKLYRTFHDHTTIPRIAGGFEQSWSLLRFVLRHKTPALSVAFSTDGSQIISSSQGIRMWNATSGAEVTPPFSALLRDNSIFSICFSPDGLLIASGGMDNKVQVWDTVSGLEILTALEGHEDCVLSTICVWDAMTGMALFSRIQGHDGDVTSVAFSPDGTQTVSTSLDKTVRFWDPNTGENVAPFQREHADQVLSVAYSPDGAWVASCSKVICVWDTMTGVQIIPPLDGHKGYIMSIAFSPNGKHLASGSFDKTVRVWDILIGAEILPPFHHNAGIREVAYSPDGTRVTSASLDHTVRVWDTTKPLDAVPMQPGHKDHISALTFSEDEAYVATGSWDQTVRLWNAASGTEVAPPFSGHTGLIAVLAFSSDGAWLASGASEIYVRESLSRIEVLLIRDMHRFGVASSVFSRDGSRIAAGSLDIRVWDSESGTQVVQPFRGHNDWVGALTFSPDGTHIVSASVDGSVRVLWNMISGTEAFHPMTGLRGWITLVAFCPGGDRIIAMSENNEICSWNAASGFLDWILGIEDIALKLPHLIPAHMLTRKVVLKSSIAFGTDGGQLIIMHFPTDTLTRPLIVNITQAIISLETRHHSGESRRQADLIEHRFEQYIQYQNNFLGYIQKAVENTGPIILHR</sequence>
<evidence type="ECO:0000256" key="1">
    <source>
        <dbReference type="ARBA" id="ARBA00022574"/>
    </source>
</evidence>
<dbReference type="SUPFAM" id="SSF50978">
    <property type="entry name" value="WD40 repeat-like"/>
    <property type="match status" value="2"/>
</dbReference>
<dbReference type="SUPFAM" id="SSF50998">
    <property type="entry name" value="Quinoprotein alcohol dehydrogenase-like"/>
    <property type="match status" value="1"/>
</dbReference>
<feature type="repeat" description="WD" evidence="3">
    <location>
        <begin position="909"/>
        <end position="939"/>
    </location>
</feature>
<organism evidence="5 6">
    <name type="scientific">Piloderma croceum (strain F 1598)</name>
    <dbReference type="NCBI Taxonomy" id="765440"/>
    <lineage>
        <taxon>Eukaryota</taxon>
        <taxon>Fungi</taxon>
        <taxon>Dikarya</taxon>
        <taxon>Basidiomycota</taxon>
        <taxon>Agaricomycotina</taxon>
        <taxon>Agaricomycetes</taxon>
        <taxon>Agaricomycetidae</taxon>
        <taxon>Atheliales</taxon>
        <taxon>Atheliaceae</taxon>
        <taxon>Piloderma</taxon>
    </lineage>
</organism>
<dbReference type="PROSITE" id="PS50082">
    <property type="entry name" value="WD_REPEATS_2"/>
    <property type="match status" value="6"/>
</dbReference>
<feature type="repeat" description="WD" evidence="3">
    <location>
        <begin position="546"/>
        <end position="587"/>
    </location>
</feature>
<feature type="repeat" description="WD" evidence="3">
    <location>
        <begin position="741"/>
        <end position="773"/>
    </location>
</feature>
<proteinExistence type="predicted"/>
<accession>A0A0C3GGF2</accession>
<reference evidence="6" key="2">
    <citation type="submission" date="2015-01" db="EMBL/GenBank/DDBJ databases">
        <title>Evolutionary Origins and Diversification of the Mycorrhizal Mutualists.</title>
        <authorList>
            <consortium name="DOE Joint Genome Institute"/>
            <consortium name="Mycorrhizal Genomics Consortium"/>
            <person name="Kohler A."/>
            <person name="Kuo A."/>
            <person name="Nagy L.G."/>
            <person name="Floudas D."/>
            <person name="Copeland A."/>
            <person name="Barry K.W."/>
            <person name="Cichocki N."/>
            <person name="Veneault-Fourrey C."/>
            <person name="LaButti K."/>
            <person name="Lindquist E.A."/>
            <person name="Lipzen A."/>
            <person name="Lundell T."/>
            <person name="Morin E."/>
            <person name="Murat C."/>
            <person name="Riley R."/>
            <person name="Ohm R."/>
            <person name="Sun H."/>
            <person name="Tunlid A."/>
            <person name="Henrissat B."/>
            <person name="Grigoriev I.V."/>
            <person name="Hibbett D.S."/>
            <person name="Martin F."/>
        </authorList>
    </citation>
    <scope>NUCLEOTIDE SEQUENCE [LARGE SCALE GENOMIC DNA]</scope>
    <source>
        <strain evidence="6">F 1598</strain>
    </source>
</reference>
<dbReference type="EMBL" id="KN832974">
    <property type="protein sequence ID" value="KIM89716.1"/>
    <property type="molecule type" value="Genomic_DNA"/>
</dbReference>
<keyword evidence="1 3" id="KW-0853">WD repeat</keyword>
<dbReference type="InterPro" id="IPR015943">
    <property type="entry name" value="WD40/YVTN_repeat-like_dom_sf"/>
</dbReference>
<dbReference type="Gene3D" id="2.130.10.10">
    <property type="entry name" value="YVTN repeat-like/Quinoprotein amine dehydrogenase"/>
    <property type="match status" value="4"/>
</dbReference>
<dbReference type="Proteomes" id="UP000054166">
    <property type="component" value="Unassembled WGS sequence"/>
</dbReference>
<dbReference type="SMART" id="SM00320">
    <property type="entry name" value="WD40"/>
    <property type="match status" value="11"/>
</dbReference>
<feature type="domain" description="Nephrocystin 3-like N-terminal" evidence="4">
    <location>
        <begin position="21"/>
        <end position="179"/>
    </location>
</feature>
<keyword evidence="6" id="KW-1185">Reference proteome</keyword>
<feature type="repeat" description="WD" evidence="3">
    <location>
        <begin position="784"/>
        <end position="825"/>
    </location>
</feature>
<dbReference type="InterPro" id="IPR001680">
    <property type="entry name" value="WD40_rpt"/>
</dbReference>
<dbReference type="OrthoDB" id="538223at2759"/>
<dbReference type="InterPro" id="IPR036322">
    <property type="entry name" value="WD40_repeat_dom_sf"/>
</dbReference>
<dbReference type="PANTHER" id="PTHR22847:SF637">
    <property type="entry name" value="WD REPEAT DOMAIN 5B"/>
    <property type="match status" value="1"/>
</dbReference>
<evidence type="ECO:0000313" key="6">
    <source>
        <dbReference type="Proteomes" id="UP000054166"/>
    </source>
</evidence>
<feature type="repeat" description="WD" evidence="3">
    <location>
        <begin position="699"/>
        <end position="732"/>
    </location>
</feature>